<dbReference type="OrthoDB" id="1741664at2759"/>
<sequence>MVASNGVKDRFHKRLDIRKIQYIFKGERLTLIQNPLFSSSIYFDPHYLLIYNLWILNKLQNFVQQFQMMMQAPSLEYTEHKDLDKQWHSPWGSTVVDDVAPAFKTIVEENYLSSSTFHLDDTKENRLQWWTQRKKLDHHRLGKLVSDLEDLWLGPWRYLLLGECLDCERLDLIHKKLVHDLKSKSKIDVNESLLKIIVWSARYSHGREQCFLQLCLHKGRFIGKVGFYDEKTMCKVFSNHYLFLGLSYDPTFVLQTYGAIEVHEIWLFIKSYLQVLNGAPKLWFIN</sequence>
<gene>
    <name evidence="1" type="ordered locus">VIT_13s0106g00110</name>
</gene>
<evidence type="ECO:0000313" key="1">
    <source>
        <dbReference type="EMBL" id="CBI35220.3"/>
    </source>
</evidence>
<dbReference type="AlphaFoldDB" id="D7TXJ5"/>
<dbReference type="eggNOG" id="KOG1849">
    <property type="taxonomic scope" value="Eukaryota"/>
</dbReference>
<evidence type="ECO:0000313" key="2">
    <source>
        <dbReference type="Proteomes" id="UP000009183"/>
    </source>
</evidence>
<keyword evidence="2" id="KW-1185">Reference proteome</keyword>
<dbReference type="Proteomes" id="UP000009183">
    <property type="component" value="Chromosome 13"/>
</dbReference>
<dbReference type="InParanoid" id="D7TXJ5"/>
<dbReference type="GO" id="GO:0006508">
    <property type="term" value="P:proteolysis"/>
    <property type="evidence" value="ECO:0007669"/>
    <property type="project" value="InterPro"/>
</dbReference>
<dbReference type="STRING" id="29760.D7TXJ5"/>
<dbReference type="InterPro" id="IPR005314">
    <property type="entry name" value="Peptidase_C50"/>
</dbReference>
<proteinExistence type="predicted"/>
<protein>
    <submittedName>
        <fullName evidence="1">Uncharacterized protein</fullName>
    </submittedName>
</protein>
<dbReference type="Pfam" id="PF03568">
    <property type="entry name" value="Separin_C"/>
    <property type="match status" value="1"/>
</dbReference>
<accession>D7TXJ5</accession>
<organism evidence="1 2">
    <name type="scientific">Vitis vinifera</name>
    <name type="common">Grape</name>
    <dbReference type="NCBI Taxonomy" id="29760"/>
    <lineage>
        <taxon>Eukaryota</taxon>
        <taxon>Viridiplantae</taxon>
        <taxon>Streptophyta</taxon>
        <taxon>Embryophyta</taxon>
        <taxon>Tracheophyta</taxon>
        <taxon>Spermatophyta</taxon>
        <taxon>Magnoliopsida</taxon>
        <taxon>eudicotyledons</taxon>
        <taxon>Gunneridae</taxon>
        <taxon>Pentapetalae</taxon>
        <taxon>rosids</taxon>
        <taxon>Vitales</taxon>
        <taxon>Vitaceae</taxon>
        <taxon>Viteae</taxon>
        <taxon>Vitis</taxon>
    </lineage>
</organism>
<reference evidence="2" key="1">
    <citation type="journal article" date="2007" name="Nature">
        <title>The grapevine genome sequence suggests ancestral hexaploidization in major angiosperm phyla.</title>
        <authorList>
            <consortium name="The French-Italian Public Consortium for Grapevine Genome Characterization."/>
            <person name="Jaillon O."/>
            <person name="Aury J.-M."/>
            <person name="Noel B."/>
            <person name="Policriti A."/>
            <person name="Clepet C."/>
            <person name="Casagrande A."/>
            <person name="Choisne N."/>
            <person name="Aubourg S."/>
            <person name="Vitulo N."/>
            <person name="Jubin C."/>
            <person name="Vezzi A."/>
            <person name="Legeai F."/>
            <person name="Hugueney P."/>
            <person name="Dasilva C."/>
            <person name="Horner D."/>
            <person name="Mica E."/>
            <person name="Jublot D."/>
            <person name="Poulain J."/>
            <person name="Bruyere C."/>
            <person name="Billault A."/>
            <person name="Segurens B."/>
            <person name="Gouyvenoux M."/>
            <person name="Ugarte E."/>
            <person name="Cattonaro F."/>
            <person name="Anthouard V."/>
            <person name="Vico V."/>
            <person name="Del Fabbro C."/>
            <person name="Alaux M."/>
            <person name="Di Gaspero G."/>
            <person name="Dumas V."/>
            <person name="Felice N."/>
            <person name="Paillard S."/>
            <person name="Juman I."/>
            <person name="Moroldo M."/>
            <person name="Scalabrin S."/>
            <person name="Canaguier A."/>
            <person name="Le Clainche I."/>
            <person name="Malacrida G."/>
            <person name="Durand E."/>
            <person name="Pesole G."/>
            <person name="Laucou V."/>
            <person name="Chatelet P."/>
            <person name="Merdinoglu D."/>
            <person name="Delledonne M."/>
            <person name="Pezzotti M."/>
            <person name="Lecharny A."/>
            <person name="Scarpelli C."/>
            <person name="Artiguenave F."/>
            <person name="Pe M.E."/>
            <person name="Valle G."/>
            <person name="Morgante M."/>
            <person name="Caboche M."/>
            <person name="Adam-Blondon A.-F."/>
            <person name="Weissenbach J."/>
            <person name="Quetier F."/>
            <person name="Wincker P."/>
        </authorList>
    </citation>
    <scope>NUCLEOTIDE SEQUENCE [LARGE SCALE GENOMIC DNA]</scope>
    <source>
        <strain evidence="2">cv. Pinot noir / PN40024</strain>
    </source>
</reference>
<dbReference type="EMBL" id="FN596257">
    <property type="protein sequence ID" value="CBI35220.3"/>
    <property type="molecule type" value="Genomic_DNA"/>
</dbReference>
<dbReference type="HOGENOM" id="CLU_974588_0_0_1"/>
<dbReference type="GO" id="GO:0004197">
    <property type="term" value="F:cysteine-type endopeptidase activity"/>
    <property type="evidence" value="ECO:0007669"/>
    <property type="project" value="InterPro"/>
</dbReference>
<dbReference type="PaxDb" id="29760-VIT_13s0106g00110.t01"/>
<dbReference type="PANTHER" id="PTHR12792:SF0">
    <property type="entry name" value="SEPARIN"/>
    <property type="match status" value="1"/>
</dbReference>
<dbReference type="PANTHER" id="PTHR12792">
    <property type="entry name" value="EXTRA SPINDLE POLES 1-RELATED"/>
    <property type="match status" value="1"/>
</dbReference>
<name>D7TXJ5_VITVI</name>
<dbReference type="GO" id="GO:0005634">
    <property type="term" value="C:nucleus"/>
    <property type="evidence" value="ECO:0007669"/>
    <property type="project" value="InterPro"/>
</dbReference>